<evidence type="ECO:0000256" key="6">
    <source>
        <dbReference type="ARBA" id="ARBA00022840"/>
    </source>
</evidence>
<evidence type="ECO:0000256" key="7">
    <source>
        <dbReference type="ARBA" id="ARBA00022989"/>
    </source>
</evidence>
<feature type="transmembrane region" description="Helical" evidence="10">
    <location>
        <begin position="95"/>
        <end position="116"/>
    </location>
</feature>
<feature type="transmembrane region" description="Helical" evidence="10">
    <location>
        <begin position="198"/>
        <end position="216"/>
    </location>
</feature>
<feature type="domain" description="ABC transmembrane type-1" evidence="12">
    <location>
        <begin position="60"/>
        <end position="341"/>
    </location>
</feature>
<dbReference type="GO" id="GO:0016887">
    <property type="term" value="F:ATP hydrolysis activity"/>
    <property type="evidence" value="ECO:0007669"/>
    <property type="project" value="InterPro"/>
</dbReference>
<evidence type="ECO:0000313" key="13">
    <source>
        <dbReference type="EMBL" id="RDE08769.1"/>
    </source>
</evidence>
<gene>
    <name evidence="13" type="ORF">DVH29_10040</name>
</gene>
<feature type="compositionally biased region" description="Basic and acidic residues" evidence="9">
    <location>
        <begin position="8"/>
        <end position="20"/>
    </location>
</feature>
<dbReference type="CDD" id="cd18545">
    <property type="entry name" value="ABC_6TM_YknV_like"/>
    <property type="match status" value="1"/>
</dbReference>
<dbReference type="SUPFAM" id="SSF90123">
    <property type="entry name" value="ABC transporter transmembrane region"/>
    <property type="match status" value="1"/>
</dbReference>
<evidence type="ECO:0000259" key="11">
    <source>
        <dbReference type="PROSITE" id="PS50893"/>
    </source>
</evidence>
<dbReference type="PROSITE" id="PS00211">
    <property type="entry name" value="ABC_TRANSPORTER_1"/>
    <property type="match status" value="1"/>
</dbReference>
<dbReference type="InterPro" id="IPR011527">
    <property type="entry name" value="ABC1_TM_dom"/>
</dbReference>
<sequence>MSTAGLDEDPRIADPDDQHPPRATVGSAHIEEEVFGKAYDPRTVRRIWAFVHPYRLRIYLSVFAVLVFTATQLAIPLIIGYAIDTGMAAGGDATDLAWAVLAFAAMVSLNFIASWVQEKQVGNVAENVLFDMRRAMFKRLQEVSLSFMDKTEVGRLMSRLQGDVNSMQEFLETSVVSIGDLVLLFGIVTVLLSLDWGLGLLTLATMPALFVVRIFWLPPAKRAFWAAHETNSATNGAMAEGINGVRTIQNLDRQKVNFHLYDDKAWGNLKTQLTGSRYAQVMVPIVDTLTGISMATVIVVGGSLVLNGGLQVGVVVAFLFYIQRFFDPIRSLTMQYSIMQRAMTSGRRITEVLDVPVTIADRPGAIALTRDMDGSVDFDDVVFGYNPKYPVLKNVSFHVNPGETVALIGPTGSGKTSAMALVHRFYDVQSGAVRVGGHDVRDVAQESLGQQVAMVLQEPFLFTGTVAENIRYNKAGATLEDVIAAATAVGAHEFITRLPDGYDTVLEQRGSNLSLGQRQLLSFARALVADAKILVLDEATANIDSYTERQIQKALETLLDGRTGLVIAHRLATIRGADRIIVLQNGELIEQGNHDQLMERKGLYARLYTMNYASFDDIPDDLINAVAAEKSGT</sequence>
<comment type="caution">
    <text evidence="13">The sequence shown here is derived from an EMBL/GenBank/DDBJ whole genome shotgun (WGS) entry which is preliminary data.</text>
</comment>
<feature type="region of interest" description="Disordered" evidence="9">
    <location>
        <begin position="1"/>
        <end position="23"/>
    </location>
</feature>
<keyword evidence="5" id="KW-0547">Nucleotide-binding</keyword>
<organism evidence="13 14">
    <name type="scientific">Pelagibacterium lacus</name>
    <dbReference type="NCBI Taxonomy" id="2282655"/>
    <lineage>
        <taxon>Bacteria</taxon>
        <taxon>Pseudomonadati</taxon>
        <taxon>Pseudomonadota</taxon>
        <taxon>Alphaproteobacteria</taxon>
        <taxon>Hyphomicrobiales</taxon>
        <taxon>Devosiaceae</taxon>
        <taxon>Pelagibacterium</taxon>
    </lineage>
</organism>
<keyword evidence="3" id="KW-0813">Transport</keyword>
<feature type="transmembrane region" description="Helical" evidence="10">
    <location>
        <begin position="170"/>
        <end position="192"/>
    </location>
</feature>
<dbReference type="InterPro" id="IPR039421">
    <property type="entry name" value="Type_1_exporter"/>
</dbReference>
<dbReference type="InterPro" id="IPR017871">
    <property type="entry name" value="ABC_transporter-like_CS"/>
</dbReference>
<dbReference type="PROSITE" id="PS50893">
    <property type="entry name" value="ABC_TRANSPORTER_2"/>
    <property type="match status" value="1"/>
</dbReference>
<accession>A0A369W406</accession>
<evidence type="ECO:0000256" key="4">
    <source>
        <dbReference type="ARBA" id="ARBA00022692"/>
    </source>
</evidence>
<dbReference type="Gene3D" id="1.20.1560.10">
    <property type="entry name" value="ABC transporter type 1, transmembrane domain"/>
    <property type="match status" value="1"/>
</dbReference>
<keyword evidence="6 13" id="KW-0067">ATP-binding</keyword>
<keyword evidence="8 10" id="KW-0472">Membrane</keyword>
<evidence type="ECO:0000256" key="9">
    <source>
        <dbReference type="SAM" id="MobiDB-lite"/>
    </source>
</evidence>
<dbReference type="PROSITE" id="PS50929">
    <property type="entry name" value="ABC_TM1F"/>
    <property type="match status" value="1"/>
</dbReference>
<evidence type="ECO:0000256" key="2">
    <source>
        <dbReference type="ARBA" id="ARBA00005417"/>
    </source>
</evidence>
<dbReference type="AlphaFoldDB" id="A0A369W406"/>
<dbReference type="OrthoDB" id="9804259at2"/>
<comment type="subcellular location">
    <subcellularLocation>
        <location evidence="1">Cell membrane</location>
        <topology evidence="1">Multi-pass membrane protein</topology>
    </subcellularLocation>
</comment>
<dbReference type="RefSeq" id="WP_114646035.1">
    <property type="nucleotide sequence ID" value="NZ_QQNH01000012.1"/>
</dbReference>
<protein>
    <submittedName>
        <fullName evidence="13">ABC transporter ATP-binding protein</fullName>
    </submittedName>
</protein>
<comment type="similarity">
    <text evidence="2">Belongs to the ABC transporter superfamily.</text>
</comment>
<dbReference type="SUPFAM" id="SSF52540">
    <property type="entry name" value="P-loop containing nucleoside triphosphate hydrolases"/>
    <property type="match status" value="1"/>
</dbReference>
<proteinExistence type="inferred from homology"/>
<dbReference type="Gene3D" id="3.40.50.300">
    <property type="entry name" value="P-loop containing nucleotide triphosphate hydrolases"/>
    <property type="match status" value="1"/>
</dbReference>
<dbReference type="Pfam" id="PF00664">
    <property type="entry name" value="ABC_membrane"/>
    <property type="match status" value="1"/>
</dbReference>
<evidence type="ECO:0000256" key="10">
    <source>
        <dbReference type="SAM" id="Phobius"/>
    </source>
</evidence>
<evidence type="ECO:0000256" key="1">
    <source>
        <dbReference type="ARBA" id="ARBA00004651"/>
    </source>
</evidence>
<dbReference type="GO" id="GO:0005524">
    <property type="term" value="F:ATP binding"/>
    <property type="evidence" value="ECO:0007669"/>
    <property type="project" value="UniProtKB-KW"/>
</dbReference>
<evidence type="ECO:0000256" key="5">
    <source>
        <dbReference type="ARBA" id="ARBA00022741"/>
    </source>
</evidence>
<dbReference type="InterPro" id="IPR027417">
    <property type="entry name" value="P-loop_NTPase"/>
</dbReference>
<dbReference type="GO" id="GO:0005886">
    <property type="term" value="C:plasma membrane"/>
    <property type="evidence" value="ECO:0007669"/>
    <property type="project" value="UniProtKB-SubCell"/>
</dbReference>
<dbReference type="PANTHER" id="PTHR43394:SF1">
    <property type="entry name" value="ATP-BINDING CASSETTE SUB-FAMILY B MEMBER 10, MITOCHONDRIAL"/>
    <property type="match status" value="1"/>
</dbReference>
<feature type="transmembrane region" description="Helical" evidence="10">
    <location>
        <begin position="304"/>
        <end position="322"/>
    </location>
</feature>
<keyword evidence="14" id="KW-1185">Reference proteome</keyword>
<dbReference type="InterPro" id="IPR003593">
    <property type="entry name" value="AAA+_ATPase"/>
</dbReference>
<dbReference type="FunFam" id="3.40.50.300:FF:000287">
    <property type="entry name" value="Multidrug ABC transporter ATP-binding protein"/>
    <property type="match status" value="1"/>
</dbReference>
<keyword evidence="7 10" id="KW-1133">Transmembrane helix</keyword>
<feature type="transmembrane region" description="Helical" evidence="10">
    <location>
        <begin position="58"/>
        <end position="83"/>
    </location>
</feature>
<dbReference type="InterPro" id="IPR003439">
    <property type="entry name" value="ABC_transporter-like_ATP-bd"/>
</dbReference>
<dbReference type="Pfam" id="PF00005">
    <property type="entry name" value="ABC_tran"/>
    <property type="match status" value="1"/>
</dbReference>
<reference evidence="14" key="1">
    <citation type="submission" date="2018-07" db="EMBL/GenBank/DDBJ databases">
        <authorList>
            <person name="Liu B.-T."/>
            <person name="Du Z."/>
        </authorList>
    </citation>
    <scope>NUCLEOTIDE SEQUENCE [LARGE SCALE GENOMIC DNA]</scope>
    <source>
        <strain evidence="14">XYN52</strain>
    </source>
</reference>
<dbReference type="InterPro" id="IPR036640">
    <property type="entry name" value="ABC1_TM_sf"/>
</dbReference>
<evidence type="ECO:0000256" key="3">
    <source>
        <dbReference type="ARBA" id="ARBA00022448"/>
    </source>
</evidence>
<dbReference type="Proteomes" id="UP000253759">
    <property type="component" value="Unassembled WGS sequence"/>
</dbReference>
<name>A0A369W406_9HYPH</name>
<keyword evidence="4 10" id="KW-0812">Transmembrane</keyword>
<feature type="domain" description="ABC transporter" evidence="11">
    <location>
        <begin position="376"/>
        <end position="610"/>
    </location>
</feature>
<dbReference type="GO" id="GO:0015421">
    <property type="term" value="F:ABC-type oligopeptide transporter activity"/>
    <property type="evidence" value="ECO:0007669"/>
    <property type="project" value="TreeGrafter"/>
</dbReference>
<evidence type="ECO:0000259" key="12">
    <source>
        <dbReference type="PROSITE" id="PS50929"/>
    </source>
</evidence>
<dbReference type="EMBL" id="QQNH01000012">
    <property type="protein sequence ID" value="RDE08769.1"/>
    <property type="molecule type" value="Genomic_DNA"/>
</dbReference>
<evidence type="ECO:0000313" key="14">
    <source>
        <dbReference type="Proteomes" id="UP000253759"/>
    </source>
</evidence>
<dbReference type="PANTHER" id="PTHR43394">
    <property type="entry name" value="ATP-DEPENDENT PERMEASE MDL1, MITOCHONDRIAL"/>
    <property type="match status" value="1"/>
</dbReference>
<evidence type="ECO:0000256" key="8">
    <source>
        <dbReference type="ARBA" id="ARBA00023136"/>
    </source>
</evidence>
<dbReference type="SMART" id="SM00382">
    <property type="entry name" value="AAA"/>
    <property type="match status" value="1"/>
</dbReference>